<feature type="transmembrane region" description="Helical" evidence="2">
    <location>
        <begin position="622"/>
        <end position="644"/>
    </location>
</feature>
<keyword evidence="2" id="KW-0472">Membrane</keyword>
<reference evidence="4" key="1">
    <citation type="journal article" date="2015" name="Nature">
        <title>Complex archaea that bridge the gap between prokaryotes and eukaryotes.</title>
        <authorList>
            <person name="Spang A."/>
            <person name="Saw J.H."/>
            <person name="Jorgensen S.L."/>
            <person name="Zaremba-Niedzwiedzka K."/>
            <person name="Martijn J."/>
            <person name="Lind A.E."/>
            <person name="van Eijk R."/>
            <person name="Schleper C."/>
            <person name="Guy L."/>
            <person name="Ettema T.J."/>
        </authorList>
    </citation>
    <scope>NUCLEOTIDE SEQUENCE</scope>
</reference>
<dbReference type="PANTHER" id="PTHR37813:SF1">
    <property type="entry name" value="FELS-2 PROPHAGE PROTEIN"/>
    <property type="match status" value="1"/>
</dbReference>
<keyword evidence="2" id="KW-1133">Transmembrane helix</keyword>
<dbReference type="InterPro" id="IPR010090">
    <property type="entry name" value="Phage_tape_meas"/>
</dbReference>
<dbReference type="NCBIfam" id="TIGR01760">
    <property type="entry name" value="tape_meas_TP901"/>
    <property type="match status" value="1"/>
</dbReference>
<accession>A0A0F9TFD4</accession>
<evidence type="ECO:0000313" key="4">
    <source>
        <dbReference type="EMBL" id="KKN79930.1"/>
    </source>
</evidence>
<organism evidence="4">
    <name type="scientific">marine sediment metagenome</name>
    <dbReference type="NCBI Taxonomy" id="412755"/>
    <lineage>
        <taxon>unclassified sequences</taxon>
        <taxon>metagenomes</taxon>
        <taxon>ecological metagenomes</taxon>
    </lineage>
</organism>
<sequence length="1036" mass="108738">MAFERIGVGGFLSFEEKKGIASMKRAGAAFGSLQKSAVSFGKGMSQVGVGLRAAGIAGIAVTAGLGIGLSIAVDFEKQMSAVGAITRSNTEDMTRLTDEAKRQGIVSVFSATESAEAMEALGRAGFDTSQIIEGLGGVMNAAAAEGIGLAESASIISRIVKSMGLEIGRASNVADILVLTSAKSNTNIVQLGEAFKFGAPQARQMGIQTEELAAIFGKLADSGLDASTGGTNFTNFLVKLTKPSKEGARVMKKWGIELEDANKNLLPIGDIVDQFSKKLKGIPSATERARLATELFGIRGAKAFGALESAGGKAIKDLTQDLLESSFGIGAAAEAAERRLDNLAGAFTLFKSSVQSIFIGFFDPLLGPFKETVQDITGGLNQVLDAFAGLQKNQKATADASVAAAKREVDGFAKKSFVLDQLSERQRGAAKAGLAAIVAQAAGEQKLSRSQAAAQATSMAQFVVGGLARQKLSDEEKIAQKSEIEGLAAIAKTRRLTAAEQATLRNKFIGSINAQADAETKIAGVVDRAKGNSAKSFIEQAAARAKIEGQIEGAIIRRERLEKIEREQGSTAATIAKGVLAGLDSVKAGFSSLVAGVRKFGKQLKDSVGEERLEQFFKIATIAVLVVGALAPVALAFAAIGFIASAVIGPIVAGLLLMAPILAVIGLAFLAVRKENETVGETVARVWNTIATFIDDTFTNVIEPFIEGFREGMGPAIDLVSRTFSSFFGVIKTLVNEIFAIFDDGTDDTATDWREVGMVVAEVLGNIVAVVTGVIGSIVTGFLVVTKFLVTALKEPFEGLFTSVKGILFGILQLFRGDFKAGLKTIMLSIGDIMMAPVRLFFSTISKLVDLTLGAFGDAIPPGIRKSLNAFAASTAKRAVTPDRTGFGFGVKAGTTEAVVEAADKDDKRKGGLSFGAFLASEEDKERAVLEGFGVEASKENLATARKILARRAEEEKARGKAAFEAAQKGLTADVNVNLKNVLNQEVKACIDGEDSLKNAAKHTQTIFERSGATTEPFIRRQMRETGVVVPATAST</sequence>
<feature type="domain" description="Phage tail tape measure protein" evidence="3">
    <location>
        <begin position="98"/>
        <end position="297"/>
    </location>
</feature>
<evidence type="ECO:0000259" key="3">
    <source>
        <dbReference type="Pfam" id="PF10145"/>
    </source>
</evidence>
<dbReference type="Pfam" id="PF10145">
    <property type="entry name" value="PhageMin_Tail"/>
    <property type="match status" value="1"/>
</dbReference>
<keyword evidence="2" id="KW-0812">Transmembrane</keyword>
<keyword evidence="1" id="KW-1188">Viral release from host cell</keyword>
<evidence type="ECO:0000256" key="1">
    <source>
        <dbReference type="ARBA" id="ARBA00022612"/>
    </source>
</evidence>
<gene>
    <name evidence="4" type="ORF">LCGC14_0334380</name>
</gene>
<proteinExistence type="predicted"/>
<comment type="caution">
    <text evidence="4">The sequence shown here is derived from an EMBL/GenBank/DDBJ whole genome shotgun (WGS) entry which is preliminary data.</text>
</comment>
<evidence type="ECO:0000256" key="2">
    <source>
        <dbReference type="SAM" id="Phobius"/>
    </source>
</evidence>
<protein>
    <recommendedName>
        <fullName evidence="3">Phage tail tape measure protein domain-containing protein</fullName>
    </recommendedName>
</protein>
<feature type="transmembrane region" description="Helical" evidence="2">
    <location>
        <begin position="763"/>
        <end position="785"/>
    </location>
</feature>
<feature type="transmembrane region" description="Helical" evidence="2">
    <location>
        <begin position="651"/>
        <end position="672"/>
    </location>
</feature>
<dbReference type="EMBL" id="LAZR01000239">
    <property type="protein sequence ID" value="KKN79930.1"/>
    <property type="molecule type" value="Genomic_DNA"/>
</dbReference>
<name>A0A0F9TFD4_9ZZZZ</name>
<dbReference type="AlphaFoldDB" id="A0A0F9TFD4"/>
<dbReference type="PANTHER" id="PTHR37813">
    <property type="entry name" value="FELS-2 PROPHAGE PROTEIN"/>
    <property type="match status" value="1"/>
</dbReference>